<dbReference type="KEGG" id="kct:CDEE_0021"/>
<keyword evidence="2" id="KW-1133">Transmembrane helix</keyword>
<feature type="domain" description="LysM" evidence="3">
    <location>
        <begin position="383"/>
        <end position="426"/>
    </location>
</feature>
<reference evidence="4 5" key="1">
    <citation type="journal article" date="2013" name="Genome Biol. Evol.">
        <title>Genome evolution and phylogenomic analysis of candidatus kinetoplastibacterium, the betaproteobacterial endosymbionts of strigomonas and angomonas.</title>
        <authorList>
            <person name="Alves J.M."/>
            <person name="Serrano M.G."/>
            <person name="Maia da Silva F."/>
            <person name="Voegtly L.J."/>
            <person name="Matveyev A.V."/>
            <person name="Teixeira M.M."/>
            <person name="Camargo E.P."/>
            <person name="Buck G.A."/>
        </authorList>
    </citation>
    <scope>NUCLEOTIDE SEQUENCE [LARGE SCALE GENOMIC DNA]</scope>
    <source>
        <strain evidence="4 5">TCC036E</strain>
    </source>
</reference>
<keyword evidence="5" id="KW-1185">Reference proteome</keyword>
<dbReference type="InterPro" id="IPR008258">
    <property type="entry name" value="Transglycosylase_SLT_dom_1"/>
</dbReference>
<evidence type="ECO:0000256" key="2">
    <source>
        <dbReference type="SAM" id="Phobius"/>
    </source>
</evidence>
<proteinExistence type="inferred from homology"/>
<keyword evidence="4" id="KW-0378">Hydrolase</keyword>
<dbReference type="PROSITE" id="PS51257">
    <property type="entry name" value="PROKAR_LIPOPROTEIN"/>
    <property type="match status" value="1"/>
</dbReference>
<dbReference type="PANTHER" id="PTHR37423:SF2">
    <property type="entry name" value="MEMBRANE-BOUND LYTIC MUREIN TRANSGLYCOSYLASE C"/>
    <property type="match status" value="1"/>
</dbReference>
<dbReference type="SMART" id="SM00257">
    <property type="entry name" value="LysM"/>
    <property type="match status" value="2"/>
</dbReference>
<dbReference type="GO" id="GO:0016798">
    <property type="term" value="F:hydrolase activity, acting on glycosyl bonds"/>
    <property type="evidence" value="ECO:0007669"/>
    <property type="project" value="UniProtKB-KW"/>
</dbReference>
<dbReference type="STRING" id="1208918.CDEE_0021"/>
<dbReference type="Pfam" id="PF01464">
    <property type="entry name" value="SLT"/>
    <property type="match status" value="1"/>
</dbReference>
<feature type="domain" description="LysM" evidence="3">
    <location>
        <begin position="319"/>
        <end position="363"/>
    </location>
</feature>
<keyword evidence="4" id="KW-0326">Glycosidase</keyword>
<dbReference type="eggNOG" id="COG1388">
    <property type="taxonomic scope" value="Bacteria"/>
</dbReference>
<dbReference type="SUPFAM" id="SSF53955">
    <property type="entry name" value="Lysozyme-like"/>
    <property type="match status" value="1"/>
</dbReference>
<dbReference type="AlphaFoldDB" id="M1LQK2"/>
<dbReference type="GO" id="GO:0008933">
    <property type="term" value="F:peptidoglycan lytic transglycosylase activity"/>
    <property type="evidence" value="ECO:0007669"/>
    <property type="project" value="InterPro"/>
</dbReference>
<dbReference type="CDD" id="cd16894">
    <property type="entry name" value="MltD-like"/>
    <property type="match status" value="1"/>
</dbReference>
<dbReference type="InterPro" id="IPR036779">
    <property type="entry name" value="LysM_dom_sf"/>
</dbReference>
<dbReference type="Proteomes" id="UP000011686">
    <property type="component" value="Chromosome"/>
</dbReference>
<dbReference type="EMBL" id="CP003804">
    <property type="protein sequence ID" value="AGF47877.1"/>
    <property type="molecule type" value="Genomic_DNA"/>
</dbReference>
<dbReference type="InterPro" id="IPR018392">
    <property type="entry name" value="LysM"/>
</dbReference>
<dbReference type="Gene3D" id="3.10.350.10">
    <property type="entry name" value="LysM domain"/>
    <property type="match status" value="2"/>
</dbReference>
<dbReference type="eggNOG" id="COG0741">
    <property type="taxonomic scope" value="Bacteria"/>
</dbReference>
<sequence>MRLKKNLIIQFYFIFICALITGCTMLVRPQIGQLKSIVLSSNASAPDDIWDVIRKGFQIPNLSNNLSKQWTQYYQDHPESIKRIAERSVKYLYFVVNEINNRGLPTELALMPFIESAYDPSAISKNKASGLWQFVPRTAKHFNLKQNWWLDERRDPIVSTYAALDYLESLYKRQGHWHLALASYNCGESVVQKAIEKNKKSNKSTKYINLQLPKETTNYVPKLQAVKNIITNPQKYGIDLPKVENKPYFKTVKKNKDIDIEVAAKLAEISLEEFKALNPSHNRPVISSKHSQTILLPAKNIEKFHINLKKFTDNLSNWKIYKSKNGETFLSIAQKFGISEAKLKKTNNIRTQQKTASGQLLLIEQKHVISLATNKKYIHKKTYDYLVRPGDNLSKIAKQHNTTVTEIRYLNKLKNDIIKHGKKIKLPYEE</sequence>
<dbReference type="Gene3D" id="1.10.530.10">
    <property type="match status" value="1"/>
</dbReference>
<evidence type="ECO:0000259" key="3">
    <source>
        <dbReference type="PROSITE" id="PS51782"/>
    </source>
</evidence>
<dbReference type="GO" id="GO:0000270">
    <property type="term" value="P:peptidoglycan metabolic process"/>
    <property type="evidence" value="ECO:0007669"/>
    <property type="project" value="InterPro"/>
</dbReference>
<evidence type="ECO:0000313" key="4">
    <source>
        <dbReference type="EMBL" id="AGF47877.1"/>
    </source>
</evidence>
<accession>M1LQK2</accession>
<dbReference type="PATRIC" id="fig|1208918.3.peg.577"/>
<dbReference type="EC" id="3.2.1.-" evidence="4"/>
<dbReference type="InterPro" id="IPR000189">
    <property type="entry name" value="Transglyc_AS"/>
</dbReference>
<comment type="similarity">
    <text evidence="1">Belongs to the transglycosylase Slt family.</text>
</comment>
<evidence type="ECO:0000256" key="1">
    <source>
        <dbReference type="ARBA" id="ARBA00007734"/>
    </source>
</evidence>
<dbReference type="CDD" id="cd00118">
    <property type="entry name" value="LysM"/>
    <property type="match status" value="2"/>
</dbReference>
<feature type="transmembrane region" description="Helical" evidence="2">
    <location>
        <begin position="7"/>
        <end position="27"/>
    </location>
</feature>
<keyword evidence="2" id="KW-0812">Transmembrane</keyword>
<keyword evidence="2" id="KW-0472">Membrane</keyword>
<dbReference type="Pfam" id="PF01476">
    <property type="entry name" value="LysM"/>
    <property type="match status" value="2"/>
</dbReference>
<dbReference type="SUPFAM" id="SSF54106">
    <property type="entry name" value="LysM domain"/>
    <property type="match status" value="2"/>
</dbReference>
<dbReference type="PANTHER" id="PTHR37423">
    <property type="entry name" value="SOLUBLE LYTIC MUREIN TRANSGLYCOSYLASE-RELATED"/>
    <property type="match status" value="1"/>
</dbReference>
<gene>
    <name evidence="4" type="ORF">CDEE_0021</name>
</gene>
<dbReference type="PROSITE" id="PS00922">
    <property type="entry name" value="TRANSGLYCOSYLASE"/>
    <property type="match status" value="1"/>
</dbReference>
<dbReference type="HOGENOM" id="CLU_009520_1_5_4"/>
<evidence type="ECO:0000313" key="5">
    <source>
        <dbReference type="Proteomes" id="UP000011686"/>
    </source>
</evidence>
<dbReference type="GO" id="GO:0016020">
    <property type="term" value="C:membrane"/>
    <property type="evidence" value="ECO:0007669"/>
    <property type="project" value="InterPro"/>
</dbReference>
<dbReference type="PROSITE" id="PS51782">
    <property type="entry name" value="LYSM"/>
    <property type="match status" value="2"/>
</dbReference>
<name>M1LQK2_9PROT</name>
<dbReference type="InterPro" id="IPR023346">
    <property type="entry name" value="Lysozyme-like_dom_sf"/>
</dbReference>
<organism evidence="4 5">
    <name type="scientific">Candidatus Kinetoplastidibacterium crithidiae TCC036E</name>
    <dbReference type="NCBI Taxonomy" id="1208918"/>
    <lineage>
        <taxon>Bacteria</taxon>
        <taxon>Pseudomonadati</taxon>
        <taxon>Pseudomonadota</taxon>
        <taxon>Betaproteobacteria</taxon>
        <taxon>Candidatus Kinetoplastidibacterium</taxon>
    </lineage>
</organism>
<protein>
    <submittedName>
        <fullName evidence="4">Membrane-bound lytic murein transglycosylase D</fullName>
        <ecNumber evidence="4">3.2.1.-</ecNumber>
    </submittedName>
</protein>